<dbReference type="Proteomes" id="UP000234881">
    <property type="component" value="Unassembled WGS sequence"/>
</dbReference>
<keyword evidence="3" id="KW-1185">Reference proteome</keyword>
<protein>
    <submittedName>
        <fullName evidence="2">Uncharacterized protein</fullName>
    </submittedName>
</protein>
<accession>A0A2N5XPI3</accession>
<evidence type="ECO:0000256" key="1">
    <source>
        <dbReference type="SAM" id="MobiDB-lite"/>
    </source>
</evidence>
<gene>
    <name evidence="2" type="ORF">C0081_15735</name>
</gene>
<evidence type="ECO:0000313" key="2">
    <source>
        <dbReference type="EMBL" id="PLW76337.1"/>
    </source>
</evidence>
<feature type="region of interest" description="Disordered" evidence="1">
    <location>
        <begin position="35"/>
        <end position="65"/>
    </location>
</feature>
<reference evidence="2 3" key="1">
    <citation type="submission" date="2018-01" db="EMBL/GenBank/DDBJ databases">
        <title>The draft genome sequence of Cohaesibacter sp. H1304.</title>
        <authorList>
            <person name="Wang N.-N."/>
            <person name="Du Z.-J."/>
        </authorList>
    </citation>
    <scope>NUCLEOTIDE SEQUENCE [LARGE SCALE GENOMIC DNA]</scope>
    <source>
        <strain evidence="2 3">H1304</strain>
    </source>
</reference>
<organism evidence="2 3">
    <name type="scientific">Cohaesibacter celericrescens</name>
    <dbReference type="NCBI Taxonomy" id="2067669"/>
    <lineage>
        <taxon>Bacteria</taxon>
        <taxon>Pseudomonadati</taxon>
        <taxon>Pseudomonadota</taxon>
        <taxon>Alphaproteobacteria</taxon>
        <taxon>Hyphomicrobiales</taxon>
        <taxon>Cohaesibacteraceae</taxon>
    </lineage>
</organism>
<dbReference type="EMBL" id="PKUQ01000031">
    <property type="protein sequence ID" value="PLW76337.1"/>
    <property type="molecule type" value="Genomic_DNA"/>
</dbReference>
<comment type="caution">
    <text evidence="2">The sequence shown here is derived from an EMBL/GenBank/DDBJ whole genome shotgun (WGS) entry which is preliminary data.</text>
</comment>
<feature type="compositionally biased region" description="Basic residues" evidence="1">
    <location>
        <begin position="56"/>
        <end position="65"/>
    </location>
</feature>
<name>A0A2N5XPI3_9HYPH</name>
<proteinExistence type="predicted"/>
<sequence>MCLAAMAHPAFAAGKNKQSNTTICLKNKKAACQSNLKSNRGQQYRLGLPKSNKDGRTHRRIKPSK</sequence>
<dbReference type="AlphaFoldDB" id="A0A2N5XPI3"/>
<evidence type="ECO:0000313" key="3">
    <source>
        <dbReference type="Proteomes" id="UP000234881"/>
    </source>
</evidence>